<reference evidence="3 4" key="1">
    <citation type="submission" date="2015-06" db="EMBL/GenBank/DDBJ databases">
        <title>A Comprehensive Approach to Explore the Metabolic and Phylogenetic Diversity of Bacterial Steroid Degradation in the Environment: Testosterone as an Example.</title>
        <authorList>
            <person name="Yang F.-C."/>
            <person name="Chen Y.-L."/>
            <person name="Yu C.-P."/>
            <person name="Tang S.-L."/>
            <person name="Wang P.-H."/>
            <person name="Ismail W."/>
            <person name="Wang C.-H."/>
            <person name="Yang C.-Y."/>
            <person name="Chiang Y.-R."/>
        </authorList>
    </citation>
    <scope>NUCLEOTIDE SEQUENCE [LARGE SCALE GENOMIC DNA]</scope>
    <source>
        <strain evidence="3 4">DSM 18526</strain>
    </source>
</reference>
<dbReference type="EMBL" id="CP011971">
    <property type="protein sequence ID" value="AMN48199.1"/>
    <property type="molecule type" value="Genomic_DNA"/>
</dbReference>
<dbReference type="KEGG" id="sdf:ACG33_14050"/>
<dbReference type="STRING" id="465721.ACG33_14050"/>
<evidence type="ECO:0000313" key="4">
    <source>
        <dbReference type="Proteomes" id="UP000070250"/>
    </source>
</evidence>
<dbReference type="PANTHER" id="PTHR36698">
    <property type="entry name" value="BLL5892 PROTEIN"/>
    <property type="match status" value="1"/>
</dbReference>
<dbReference type="RefSeq" id="WP_066922115.1">
    <property type="nucleotide sequence ID" value="NZ_CP011971.1"/>
</dbReference>
<feature type="transmembrane region" description="Helical" evidence="1">
    <location>
        <begin position="7"/>
        <end position="28"/>
    </location>
</feature>
<dbReference type="PANTHER" id="PTHR36698:SF2">
    <property type="entry name" value="MCE_MLAD DOMAIN-CONTAINING PROTEIN"/>
    <property type="match status" value="1"/>
</dbReference>
<organism evidence="3 4">
    <name type="scientific">Steroidobacter denitrificans</name>
    <dbReference type="NCBI Taxonomy" id="465721"/>
    <lineage>
        <taxon>Bacteria</taxon>
        <taxon>Pseudomonadati</taxon>
        <taxon>Pseudomonadota</taxon>
        <taxon>Gammaproteobacteria</taxon>
        <taxon>Steroidobacterales</taxon>
        <taxon>Steroidobacteraceae</taxon>
        <taxon>Steroidobacter</taxon>
    </lineage>
</organism>
<name>A0A127FEA7_STEDE</name>
<gene>
    <name evidence="3" type="ORF">ACG33_14050</name>
</gene>
<dbReference type="Pfam" id="PF02470">
    <property type="entry name" value="MlaD"/>
    <property type="match status" value="1"/>
</dbReference>
<evidence type="ECO:0000256" key="1">
    <source>
        <dbReference type="SAM" id="Phobius"/>
    </source>
</evidence>
<proteinExistence type="predicted"/>
<dbReference type="Proteomes" id="UP000070250">
    <property type="component" value="Chromosome"/>
</dbReference>
<dbReference type="InterPro" id="IPR003399">
    <property type="entry name" value="Mce/MlaD"/>
</dbReference>
<dbReference type="OrthoDB" id="9806984at2"/>
<sequence length="311" mass="33797">MEREANYVAVGAFILLAVAAAVGFVLWYTNANDGREYTLYEIYFSGSVSGLDRGSPVRYLGVDVGRIRRLSIDPANPGRVAAIAEIDRSAPISSATRASLGLQGVTGLLYVNLREAPELDKSAPLPQGERYPVIESVASDIDVFLASLPELVGSANVLLDRFSRILSDDNIEGLAATIEHVRTATVGLPQTTAQVTQLIVQLQGAVDEVREGARAMRGITVDARPEIRATLARLSETAGHLAQAAGRMDAFTHQSERQLGHFSEQGLFQIEQLLRETRSAAREFRDLSRSLRENPSQILYEPPQSGVEIDP</sequence>
<evidence type="ECO:0000259" key="2">
    <source>
        <dbReference type="Pfam" id="PF02470"/>
    </source>
</evidence>
<dbReference type="AlphaFoldDB" id="A0A127FEA7"/>
<accession>A0A127FEA7</accession>
<keyword evidence="1" id="KW-1133">Transmembrane helix</keyword>
<feature type="domain" description="Mce/MlaD" evidence="2">
    <location>
        <begin position="40"/>
        <end position="114"/>
    </location>
</feature>
<keyword evidence="1" id="KW-0472">Membrane</keyword>
<keyword evidence="4" id="KW-1185">Reference proteome</keyword>
<keyword evidence="1" id="KW-0812">Transmembrane</keyword>
<protein>
    <recommendedName>
        <fullName evidence="2">Mce/MlaD domain-containing protein</fullName>
    </recommendedName>
</protein>
<evidence type="ECO:0000313" key="3">
    <source>
        <dbReference type="EMBL" id="AMN48199.1"/>
    </source>
</evidence>